<evidence type="ECO:0000313" key="1">
    <source>
        <dbReference type="EMBL" id="SFR29098.1"/>
    </source>
</evidence>
<dbReference type="STRING" id="84724.SAMN04488564_11722"/>
<accession>A0A1I6FGR1</accession>
<dbReference type="Proteomes" id="UP000198583">
    <property type="component" value="Unassembled WGS sequence"/>
</dbReference>
<evidence type="ECO:0000313" key="2">
    <source>
        <dbReference type="Proteomes" id="UP000198583"/>
    </source>
</evidence>
<name>A0A1I6FGR1_9PSEU</name>
<organism evidence="1 2">
    <name type="scientific">Lentzea waywayandensis</name>
    <dbReference type="NCBI Taxonomy" id="84724"/>
    <lineage>
        <taxon>Bacteria</taxon>
        <taxon>Bacillati</taxon>
        <taxon>Actinomycetota</taxon>
        <taxon>Actinomycetes</taxon>
        <taxon>Pseudonocardiales</taxon>
        <taxon>Pseudonocardiaceae</taxon>
        <taxon>Lentzea</taxon>
    </lineage>
</organism>
<evidence type="ECO:0008006" key="3">
    <source>
        <dbReference type="Google" id="ProtNLM"/>
    </source>
</evidence>
<dbReference type="InterPro" id="IPR011990">
    <property type="entry name" value="TPR-like_helical_dom_sf"/>
</dbReference>
<dbReference type="RefSeq" id="WP_093605547.1">
    <property type="nucleotide sequence ID" value="NZ_FOYL01000017.1"/>
</dbReference>
<proteinExistence type="predicted"/>
<sequence length="876" mass="96449">MDPSDISTLEQLACALDQLRRDLALSLRGLSSAAAKLPENQGRRPALPHSTAGDLLKGKSVPEVETMTSFLGACGVHGDAQRPWLLALERVVHQHQRCLPGAVRVRDARPRLLGVHAAIQVEQTKGRDRTERDRGDELPLYVQRDLDTDVRARLMAASRLGGFLLLVGESSAGKSRALFEAVRTVLPDRWLLHPANAAELRELSSQSTDRIVVWLDELQDYLDHPVGVPAGQIRGLLEAGTVLVATCWPDEYRKRTALPALGQPDPYANDRRLLDLADMLHVSDVFSADELRRAEELADTDRRIRVALDTPDAGFTQVMAAGPELIRHWEHAPAYSHAVITAALDARRVGAHAPLTRDYLAVAVPGYLNDRQIATAPSDWLDAALEDATTLLRGATAALAPVSAGMGCTAGFRVADYLHQHALRVRRVEPLPDAAWHALVHHHHPDDTKRLADNAQRRGREHESVALLENLIGRGDRNAAVELAQLKTDIGDVDGAVRVLRPHADRDTYVTWVLADLLADREEIDDAVQVLRVHADSDGYTAERLVELLTGAGQVGDALQILRTRADNGDENAAFRLANLLFEHENAQELRTRADNGDEHAAARLADLLREQGQVQDLRIRADSGDEHAAYRLASSLFEQEQVDDALQILRTHTGNNIAHKVAYLLQEQGQVQELRTRADNGDKQAAARLADLLREQGQVQELRIRADSGDEDAANCLATLLINLGQFDDAAQFLRTRADNDGKVAAFHLAYVLAKQEQVQELRTRADKGDIYAASKMVDLMTDKGQVEDAIQWLRSRADRGDIYAASQLSNLLASQGLHAELGREVTAGTKGAVQALRLAQARLSRSAARRPVQVRLNWLELEATTLRRRSDLAD</sequence>
<dbReference type="OrthoDB" id="3964962at2"/>
<keyword evidence="2" id="KW-1185">Reference proteome</keyword>
<dbReference type="EMBL" id="FOYL01000017">
    <property type="protein sequence ID" value="SFR29098.1"/>
    <property type="molecule type" value="Genomic_DNA"/>
</dbReference>
<dbReference type="Gene3D" id="1.25.40.10">
    <property type="entry name" value="Tetratricopeptide repeat domain"/>
    <property type="match status" value="2"/>
</dbReference>
<dbReference type="AlphaFoldDB" id="A0A1I6FGR1"/>
<gene>
    <name evidence="1" type="ORF">SAMN04488564_11722</name>
</gene>
<reference evidence="2" key="1">
    <citation type="submission" date="2016-10" db="EMBL/GenBank/DDBJ databases">
        <authorList>
            <person name="Varghese N."/>
            <person name="Submissions S."/>
        </authorList>
    </citation>
    <scope>NUCLEOTIDE SEQUENCE [LARGE SCALE GENOMIC DNA]</scope>
    <source>
        <strain evidence="2">DSM 44232</strain>
    </source>
</reference>
<protein>
    <recommendedName>
        <fullName evidence="3">Tetratricopeptide repeat-containing protein</fullName>
    </recommendedName>
</protein>
<dbReference type="SUPFAM" id="SSF81901">
    <property type="entry name" value="HCP-like"/>
    <property type="match status" value="1"/>
</dbReference>